<keyword evidence="1" id="KW-0418">Kinase</keyword>
<dbReference type="AlphaFoldDB" id="A0A377AV03"/>
<name>A0A377AV03_ECOLX</name>
<protein>
    <submittedName>
        <fullName evidence="1">Hybrid sensory histidine kinase TorS</fullName>
        <ecNumber evidence="1">2.7.13.3</ecNumber>
    </submittedName>
</protein>
<dbReference type="EMBL" id="UGED01000006">
    <property type="protein sequence ID" value="STL33972.1"/>
    <property type="molecule type" value="Genomic_DNA"/>
</dbReference>
<dbReference type="GO" id="GO:0004673">
    <property type="term" value="F:protein histidine kinase activity"/>
    <property type="evidence" value="ECO:0007669"/>
    <property type="project" value="UniProtKB-EC"/>
</dbReference>
<gene>
    <name evidence="1" type="primary">torS_4</name>
    <name evidence="1" type="ORF">NCTC9962_01977</name>
</gene>
<evidence type="ECO:0000313" key="1">
    <source>
        <dbReference type="EMBL" id="STL33972.1"/>
    </source>
</evidence>
<organism evidence="1 2">
    <name type="scientific">Escherichia coli</name>
    <dbReference type="NCBI Taxonomy" id="562"/>
    <lineage>
        <taxon>Bacteria</taxon>
        <taxon>Pseudomonadati</taxon>
        <taxon>Pseudomonadota</taxon>
        <taxon>Gammaproteobacteria</taxon>
        <taxon>Enterobacterales</taxon>
        <taxon>Enterobacteriaceae</taxon>
        <taxon>Escherichia</taxon>
    </lineage>
</organism>
<sequence>MSLTKRCASVPVHYSAGLSLNRCRVKCSVSYGALSPTQVNNESIVDVSQLNEDAQLMGGEDHEWLVLFTQHACRFSMKSTLPAPVRIARNKACRTSAKSSCSSLGMCSASQLCAQLEQQPLSAPLPHEEITRSVAALEAWLHKKDLNAI</sequence>
<reference evidence="1 2" key="1">
    <citation type="submission" date="2018-06" db="EMBL/GenBank/DDBJ databases">
        <authorList>
            <consortium name="Pathogen Informatics"/>
            <person name="Doyle S."/>
        </authorList>
    </citation>
    <scope>NUCLEOTIDE SEQUENCE [LARGE SCALE GENOMIC DNA]</scope>
    <source>
        <strain evidence="1 2">NCTC9962</strain>
    </source>
</reference>
<keyword evidence="1" id="KW-0808">Transferase</keyword>
<proteinExistence type="predicted"/>
<dbReference type="EC" id="2.7.13.3" evidence="1"/>
<dbReference type="GO" id="GO:0000160">
    <property type="term" value="P:phosphorelay signal transduction system"/>
    <property type="evidence" value="ECO:0007669"/>
    <property type="project" value="InterPro"/>
</dbReference>
<dbReference type="Proteomes" id="UP000254052">
    <property type="component" value="Unassembled WGS sequence"/>
</dbReference>
<accession>A0A377AV03</accession>
<dbReference type="InterPro" id="IPR036641">
    <property type="entry name" value="HPT_dom_sf"/>
</dbReference>
<evidence type="ECO:0000313" key="2">
    <source>
        <dbReference type="Proteomes" id="UP000254052"/>
    </source>
</evidence>
<dbReference type="SUPFAM" id="SSF47226">
    <property type="entry name" value="Histidine-containing phosphotransfer domain, HPT domain"/>
    <property type="match status" value="1"/>
</dbReference>